<dbReference type="AlphaFoldDB" id="A0A8H3EP99"/>
<organism evidence="1 2">
    <name type="scientific">Heterodermia speciosa</name>
    <dbReference type="NCBI Taxonomy" id="116794"/>
    <lineage>
        <taxon>Eukaryota</taxon>
        <taxon>Fungi</taxon>
        <taxon>Dikarya</taxon>
        <taxon>Ascomycota</taxon>
        <taxon>Pezizomycotina</taxon>
        <taxon>Lecanoromycetes</taxon>
        <taxon>OSLEUM clade</taxon>
        <taxon>Lecanoromycetidae</taxon>
        <taxon>Caliciales</taxon>
        <taxon>Physciaceae</taxon>
        <taxon>Heterodermia</taxon>
    </lineage>
</organism>
<keyword evidence="2" id="KW-1185">Reference proteome</keyword>
<evidence type="ECO:0000313" key="1">
    <source>
        <dbReference type="EMBL" id="CAF9908038.1"/>
    </source>
</evidence>
<dbReference type="Proteomes" id="UP000664521">
    <property type="component" value="Unassembled WGS sequence"/>
</dbReference>
<name>A0A8H3EP99_9LECA</name>
<dbReference type="OrthoDB" id="417697at2759"/>
<protein>
    <submittedName>
        <fullName evidence="1">Uncharacterized protein</fullName>
    </submittedName>
</protein>
<dbReference type="EMBL" id="CAJPDS010000006">
    <property type="protein sequence ID" value="CAF9908038.1"/>
    <property type="molecule type" value="Genomic_DNA"/>
</dbReference>
<reference evidence="1" key="1">
    <citation type="submission" date="2021-03" db="EMBL/GenBank/DDBJ databases">
        <authorList>
            <person name="Tagirdzhanova G."/>
        </authorList>
    </citation>
    <scope>NUCLEOTIDE SEQUENCE</scope>
</reference>
<comment type="caution">
    <text evidence="1">The sequence shown here is derived from an EMBL/GenBank/DDBJ whole genome shotgun (WGS) entry which is preliminary data.</text>
</comment>
<sequence length="221" mass="25393">MEEWAEKKVEHGKKKIWIGELSRELPASTQFDGFDISDAQYPPASWYGPNTTLSKLDIFKPLPEELVGKYDIVHLRFFMTVAKDSNIGLVLSNLEKMLSGHLQWVERDWLSKFPKTACETDDAHTQMTAFLHKWFNEADHFASASLNVLAHQHETPLPVYRKPYNEDNLIGTKAVGEKITDPGQKEWFQGMLRQCVEEVARGWWVDFEIVIVVGRKAMVGE</sequence>
<proteinExistence type="predicted"/>
<evidence type="ECO:0000313" key="2">
    <source>
        <dbReference type="Proteomes" id="UP000664521"/>
    </source>
</evidence>
<accession>A0A8H3EP99</accession>
<gene>
    <name evidence="1" type="ORF">HETSPECPRED_007970</name>
</gene>